<dbReference type="Pfam" id="PF00005">
    <property type="entry name" value="ABC_tran"/>
    <property type="match status" value="1"/>
</dbReference>
<evidence type="ECO:0000256" key="2">
    <source>
        <dbReference type="ARBA" id="ARBA00005417"/>
    </source>
</evidence>
<dbReference type="PANTHER" id="PTHR43776">
    <property type="entry name" value="TRANSPORT ATP-BINDING PROTEIN"/>
    <property type="match status" value="1"/>
</dbReference>
<dbReference type="InterPro" id="IPR027417">
    <property type="entry name" value="P-loop_NTPase"/>
</dbReference>
<organism evidence="7 8">
    <name type="scientific">Skermanella cutis</name>
    <dbReference type="NCBI Taxonomy" id="2775420"/>
    <lineage>
        <taxon>Bacteria</taxon>
        <taxon>Pseudomonadati</taxon>
        <taxon>Pseudomonadota</taxon>
        <taxon>Alphaproteobacteria</taxon>
        <taxon>Rhodospirillales</taxon>
        <taxon>Azospirillaceae</taxon>
        <taxon>Skermanella</taxon>
    </lineage>
</organism>
<dbReference type="InterPro" id="IPR003439">
    <property type="entry name" value="ABC_transporter-like_ATP-bd"/>
</dbReference>
<keyword evidence="4" id="KW-0547">Nucleotide-binding</keyword>
<comment type="subcellular location">
    <subcellularLocation>
        <location evidence="1">Cell inner membrane</location>
        <topology evidence="1">Peripheral membrane protein</topology>
    </subcellularLocation>
</comment>
<dbReference type="PROSITE" id="PS00211">
    <property type="entry name" value="ABC_TRANSPORTER_1"/>
    <property type="match status" value="1"/>
</dbReference>
<keyword evidence="3" id="KW-0813">Transport</keyword>
<evidence type="ECO:0000256" key="4">
    <source>
        <dbReference type="ARBA" id="ARBA00022741"/>
    </source>
</evidence>
<protein>
    <submittedName>
        <fullName evidence="7">ATP-binding cassette domain-containing protein</fullName>
    </submittedName>
</protein>
<evidence type="ECO:0000256" key="3">
    <source>
        <dbReference type="ARBA" id="ARBA00022448"/>
    </source>
</evidence>
<dbReference type="Pfam" id="PF08352">
    <property type="entry name" value="oligo_HPY"/>
    <property type="match status" value="1"/>
</dbReference>
<evidence type="ECO:0000259" key="6">
    <source>
        <dbReference type="PROSITE" id="PS50893"/>
    </source>
</evidence>
<keyword evidence="7" id="KW-0614">Plasmid</keyword>
<dbReference type="PANTHER" id="PTHR43776:SF7">
    <property type="entry name" value="D,D-DIPEPTIDE TRANSPORT ATP-BINDING PROTEIN DDPF-RELATED"/>
    <property type="match status" value="1"/>
</dbReference>
<dbReference type="NCBIfam" id="TIGR01727">
    <property type="entry name" value="oligo_HPY"/>
    <property type="match status" value="1"/>
</dbReference>
<dbReference type="InterPro" id="IPR003593">
    <property type="entry name" value="AAA+_ATPase"/>
</dbReference>
<gene>
    <name evidence="7" type="ORF">IGS68_31965</name>
</gene>
<evidence type="ECO:0000256" key="1">
    <source>
        <dbReference type="ARBA" id="ARBA00004417"/>
    </source>
</evidence>
<dbReference type="GO" id="GO:0005524">
    <property type="term" value="F:ATP binding"/>
    <property type="evidence" value="ECO:0007669"/>
    <property type="project" value="UniProtKB-KW"/>
</dbReference>
<dbReference type="InterPro" id="IPR013563">
    <property type="entry name" value="Oligopep_ABC_C"/>
</dbReference>
<dbReference type="EMBL" id="CP067422">
    <property type="protein sequence ID" value="QQP93638.1"/>
    <property type="molecule type" value="Genomic_DNA"/>
</dbReference>
<evidence type="ECO:0000313" key="8">
    <source>
        <dbReference type="Proteomes" id="UP000595197"/>
    </source>
</evidence>
<evidence type="ECO:0000313" key="7">
    <source>
        <dbReference type="EMBL" id="QQP93638.1"/>
    </source>
</evidence>
<dbReference type="Proteomes" id="UP000595197">
    <property type="component" value="Plasmid pTT6-2"/>
</dbReference>
<reference evidence="7" key="1">
    <citation type="submission" date="2021-02" db="EMBL/GenBank/DDBJ databases">
        <title>Skermanella TT6 skin isolate.</title>
        <authorList>
            <person name="Lee K."/>
            <person name="Ganzorig M."/>
        </authorList>
    </citation>
    <scope>NUCLEOTIDE SEQUENCE</scope>
    <source>
        <strain evidence="7">TT6</strain>
    </source>
</reference>
<dbReference type="InterPro" id="IPR017871">
    <property type="entry name" value="ABC_transporter-like_CS"/>
</dbReference>
<accession>A0ABX7BGX7</accession>
<evidence type="ECO:0000256" key="5">
    <source>
        <dbReference type="ARBA" id="ARBA00022840"/>
    </source>
</evidence>
<keyword evidence="8" id="KW-1185">Reference proteome</keyword>
<keyword evidence="5 7" id="KW-0067">ATP-binding</keyword>
<dbReference type="InterPro" id="IPR050319">
    <property type="entry name" value="ABC_transp_ATP-bind"/>
</dbReference>
<geneLocation type="plasmid" evidence="7 8">
    <name>pTT6-2</name>
</geneLocation>
<dbReference type="SUPFAM" id="SSF52540">
    <property type="entry name" value="P-loop containing nucleoside triphosphate hydrolases"/>
    <property type="match status" value="1"/>
</dbReference>
<dbReference type="PROSITE" id="PS50893">
    <property type="entry name" value="ABC_TRANSPORTER_2"/>
    <property type="match status" value="1"/>
</dbReference>
<sequence>MTNSPDDLLTVENLTKHFPIKGGGVIHAVNGVSLSQRRGETIGIVGESGCGKSTLARLCLRLVEPTSGAIRFDGEDIGALPARALRTRRRDMQIIFQDPYASLDPRMSVGDIIREPLDIHGIGSRAERRAEVAQLLEKVGLPPDAARRYPHEFSGGQRQRIGIARAIALKPKLVVADEPVSALDLSIQSQVLNLLVALRAEMNLSYLFISHDLAVIRYISDRVAVMYLGRIVELADVDALYAEPAHPYTRALLSAIPQPDPERRRARTVLAGDLPNPESPPPGCPFHPRCPAAMDHCRSIEPAERNIGTPDRPHLVSCHLYG</sequence>
<dbReference type="RefSeq" id="WP_201083357.1">
    <property type="nucleotide sequence ID" value="NZ_CP067422.1"/>
</dbReference>
<feature type="domain" description="ABC transporter" evidence="6">
    <location>
        <begin position="9"/>
        <end position="253"/>
    </location>
</feature>
<dbReference type="Gene3D" id="3.40.50.300">
    <property type="entry name" value="P-loop containing nucleotide triphosphate hydrolases"/>
    <property type="match status" value="1"/>
</dbReference>
<name>A0ABX7BGX7_9PROT</name>
<comment type="similarity">
    <text evidence="2">Belongs to the ABC transporter superfamily.</text>
</comment>
<proteinExistence type="inferred from homology"/>
<dbReference type="SMART" id="SM00382">
    <property type="entry name" value="AAA"/>
    <property type="match status" value="1"/>
</dbReference>
<dbReference type="CDD" id="cd03257">
    <property type="entry name" value="ABC_NikE_OppD_transporters"/>
    <property type="match status" value="1"/>
</dbReference>